<organism evidence="1 2">
    <name type="scientific">Ancylobacter polymorphus</name>
    <dbReference type="NCBI Taxonomy" id="223390"/>
    <lineage>
        <taxon>Bacteria</taxon>
        <taxon>Pseudomonadati</taxon>
        <taxon>Pseudomonadota</taxon>
        <taxon>Alphaproteobacteria</taxon>
        <taxon>Hyphomicrobiales</taxon>
        <taxon>Xanthobacteraceae</taxon>
        <taxon>Ancylobacter</taxon>
    </lineage>
</organism>
<gene>
    <name evidence="1" type="ORF">J2S75_000401</name>
</gene>
<name>A0ABU0B7M8_9HYPH</name>
<keyword evidence="2" id="KW-1185">Reference proteome</keyword>
<comment type="caution">
    <text evidence="1">The sequence shown here is derived from an EMBL/GenBank/DDBJ whole genome shotgun (WGS) entry which is preliminary data.</text>
</comment>
<dbReference type="RefSeq" id="WP_307017706.1">
    <property type="nucleotide sequence ID" value="NZ_JAUSUI010000001.1"/>
</dbReference>
<proteinExistence type="predicted"/>
<dbReference type="Proteomes" id="UP001224682">
    <property type="component" value="Unassembled WGS sequence"/>
</dbReference>
<sequence>MEQSGLDAKRWHVVVLRLSTGKEHYVFDGNDYDSAVSRWNNYQADVDVLIVEIEEWQLVDESVWHPVVVRRQSVRRRSDGMMVETAGKPVKMTRGGEATAKLREFSTD</sequence>
<evidence type="ECO:0008006" key="3">
    <source>
        <dbReference type="Google" id="ProtNLM"/>
    </source>
</evidence>
<dbReference type="EMBL" id="JAUSUI010000001">
    <property type="protein sequence ID" value="MDQ0301390.1"/>
    <property type="molecule type" value="Genomic_DNA"/>
</dbReference>
<reference evidence="1 2" key="1">
    <citation type="submission" date="2023-07" db="EMBL/GenBank/DDBJ databases">
        <title>Genomic Encyclopedia of Type Strains, Phase IV (KMG-IV): sequencing the most valuable type-strain genomes for metagenomic binning, comparative biology and taxonomic classification.</title>
        <authorList>
            <person name="Goeker M."/>
        </authorList>
    </citation>
    <scope>NUCLEOTIDE SEQUENCE [LARGE SCALE GENOMIC DNA]</scope>
    <source>
        <strain evidence="1 2">DSM 2457</strain>
    </source>
</reference>
<evidence type="ECO:0000313" key="2">
    <source>
        <dbReference type="Proteomes" id="UP001224682"/>
    </source>
</evidence>
<protein>
    <recommendedName>
        <fullName evidence="3">DUF2849 domain-containing protein</fullName>
    </recommendedName>
</protein>
<evidence type="ECO:0000313" key="1">
    <source>
        <dbReference type="EMBL" id="MDQ0301390.1"/>
    </source>
</evidence>
<accession>A0ABU0B7M8</accession>